<evidence type="ECO:0000313" key="2">
    <source>
        <dbReference type="EMBL" id="KAK3296809.1"/>
    </source>
</evidence>
<sequence>MQFSSKLVLFLTAAAVGVFASPTANTRDVDSNETIQDGDFVYVGLDSSVVERRSGGVDKRCDGAFKPPHADCSPGKCQCLGDYGCWACSGGRMQCQPGPGSNVCWTE</sequence>
<name>A0AAE0LU24_9PEZI</name>
<dbReference type="AlphaFoldDB" id="A0AAE0LU24"/>
<feature type="chain" id="PRO_5041937430" evidence="1">
    <location>
        <begin position="21"/>
        <end position="107"/>
    </location>
</feature>
<comment type="caution">
    <text evidence="2">The sequence shown here is derived from an EMBL/GenBank/DDBJ whole genome shotgun (WGS) entry which is preliminary data.</text>
</comment>
<proteinExistence type="predicted"/>
<organism evidence="2 3">
    <name type="scientific">Chaetomium fimeti</name>
    <dbReference type="NCBI Taxonomy" id="1854472"/>
    <lineage>
        <taxon>Eukaryota</taxon>
        <taxon>Fungi</taxon>
        <taxon>Dikarya</taxon>
        <taxon>Ascomycota</taxon>
        <taxon>Pezizomycotina</taxon>
        <taxon>Sordariomycetes</taxon>
        <taxon>Sordariomycetidae</taxon>
        <taxon>Sordariales</taxon>
        <taxon>Chaetomiaceae</taxon>
        <taxon>Chaetomium</taxon>
    </lineage>
</organism>
<dbReference type="GeneID" id="87844293"/>
<accession>A0AAE0LU24</accession>
<protein>
    <submittedName>
        <fullName evidence="2">Uncharacterized protein</fullName>
    </submittedName>
</protein>
<reference evidence="2" key="1">
    <citation type="journal article" date="2023" name="Mol. Phylogenet. Evol.">
        <title>Genome-scale phylogeny and comparative genomics of the fungal order Sordariales.</title>
        <authorList>
            <person name="Hensen N."/>
            <person name="Bonometti L."/>
            <person name="Westerberg I."/>
            <person name="Brannstrom I.O."/>
            <person name="Guillou S."/>
            <person name="Cros-Aarteil S."/>
            <person name="Calhoun S."/>
            <person name="Haridas S."/>
            <person name="Kuo A."/>
            <person name="Mondo S."/>
            <person name="Pangilinan J."/>
            <person name="Riley R."/>
            <person name="LaButti K."/>
            <person name="Andreopoulos B."/>
            <person name="Lipzen A."/>
            <person name="Chen C."/>
            <person name="Yan M."/>
            <person name="Daum C."/>
            <person name="Ng V."/>
            <person name="Clum A."/>
            <person name="Steindorff A."/>
            <person name="Ohm R.A."/>
            <person name="Martin F."/>
            <person name="Silar P."/>
            <person name="Natvig D.O."/>
            <person name="Lalanne C."/>
            <person name="Gautier V."/>
            <person name="Ament-Velasquez S.L."/>
            <person name="Kruys A."/>
            <person name="Hutchinson M.I."/>
            <person name="Powell A.J."/>
            <person name="Barry K."/>
            <person name="Miller A.N."/>
            <person name="Grigoriev I.V."/>
            <person name="Debuchy R."/>
            <person name="Gladieux P."/>
            <person name="Hiltunen Thoren M."/>
            <person name="Johannesson H."/>
        </authorList>
    </citation>
    <scope>NUCLEOTIDE SEQUENCE</scope>
    <source>
        <strain evidence="2">CBS 168.71</strain>
    </source>
</reference>
<dbReference type="EMBL" id="JAUEPN010000003">
    <property type="protein sequence ID" value="KAK3296809.1"/>
    <property type="molecule type" value="Genomic_DNA"/>
</dbReference>
<keyword evidence="1" id="KW-0732">Signal</keyword>
<evidence type="ECO:0000313" key="3">
    <source>
        <dbReference type="Proteomes" id="UP001278766"/>
    </source>
</evidence>
<reference evidence="2" key="2">
    <citation type="submission" date="2023-06" db="EMBL/GenBank/DDBJ databases">
        <authorList>
            <consortium name="Lawrence Berkeley National Laboratory"/>
            <person name="Haridas S."/>
            <person name="Hensen N."/>
            <person name="Bonometti L."/>
            <person name="Westerberg I."/>
            <person name="Brannstrom I.O."/>
            <person name="Guillou S."/>
            <person name="Cros-Aarteil S."/>
            <person name="Calhoun S."/>
            <person name="Kuo A."/>
            <person name="Mondo S."/>
            <person name="Pangilinan J."/>
            <person name="Riley R."/>
            <person name="Labutti K."/>
            <person name="Andreopoulos B."/>
            <person name="Lipzen A."/>
            <person name="Chen C."/>
            <person name="Yanf M."/>
            <person name="Daum C."/>
            <person name="Ng V."/>
            <person name="Clum A."/>
            <person name="Steindorff A."/>
            <person name="Ohm R."/>
            <person name="Martin F."/>
            <person name="Silar P."/>
            <person name="Natvig D."/>
            <person name="Lalanne C."/>
            <person name="Gautier V."/>
            <person name="Ament-Velasquez S.L."/>
            <person name="Kruys A."/>
            <person name="Hutchinson M.I."/>
            <person name="Powell A.J."/>
            <person name="Barry K."/>
            <person name="Miller A.N."/>
            <person name="Grigoriev I.V."/>
            <person name="Debuchy R."/>
            <person name="Gladieux P."/>
            <person name="Thoren M.H."/>
            <person name="Johannesson H."/>
        </authorList>
    </citation>
    <scope>NUCLEOTIDE SEQUENCE</scope>
    <source>
        <strain evidence="2">CBS 168.71</strain>
    </source>
</reference>
<keyword evidence="3" id="KW-1185">Reference proteome</keyword>
<dbReference type="Proteomes" id="UP001278766">
    <property type="component" value="Unassembled WGS sequence"/>
</dbReference>
<gene>
    <name evidence="2" type="ORF">B0H64DRAFT_456470</name>
</gene>
<dbReference type="RefSeq" id="XP_062660323.1">
    <property type="nucleotide sequence ID" value="XM_062807345.1"/>
</dbReference>
<feature type="signal peptide" evidence="1">
    <location>
        <begin position="1"/>
        <end position="20"/>
    </location>
</feature>
<evidence type="ECO:0000256" key="1">
    <source>
        <dbReference type="SAM" id="SignalP"/>
    </source>
</evidence>